<dbReference type="InterPro" id="IPR036648">
    <property type="entry name" value="CN_Hdrase_a/SCN_Hdrase_g_sf"/>
</dbReference>
<protein>
    <submittedName>
        <fullName evidence="1">Nitrile hydratase</fullName>
    </submittedName>
</protein>
<evidence type="ECO:0000313" key="1">
    <source>
        <dbReference type="EMBL" id="RFO98521.1"/>
    </source>
</evidence>
<dbReference type="RefSeq" id="WP_117173206.1">
    <property type="nucleotide sequence ID" value="NZ_QFZK01000001.1"/>
</dbReference>
<gene>
    <name evidence="1" type="ORF">DIC66_01125</name>
</gene>
<sequence>MNRDAIARVLGHAMVDAHFSDQLKADPAAAAKSIGIHLSTAQVTALKHVDMTQLQQTGSLIRNKLGPQALLDQQQQQARMD</sequence>
<accession>A0A3E1RH01</accession>
<dbReference type="SUPFAM" id="SSF56209">
    <property type="entry name" value="Nitrile hydratase alpha chain"/>
    <property type="match status" value="1"/>
</dbReference>
<organism evidence="1 2">
    <name type="scientific">Rhodoferax lacus</name>
    <dbReference type="NCBI Taxonomy" id="2184758"/>
    <lineage>
        <taxon>Bacteria</taxon>
        <taxon>Pseudomonadati</taxon>
        <taxon>Pseudomonadota</taxon>
        <taxon>Betaproteobacteria</taxon>
        <taxon>Burkholderiales</taxon>
        <taxon>Comamonadaceae</taxon>
        <taxon>Rhodoferax</taxon>
    </lineage>
</organism>
<comment type="caution">
    <text evidence="1">The sequence shown here is derived from an EMBL/GenBank/DDBJ whole genome shotgun (WGS) entry which is preliminary data.</text>
</comment>
<dbReference type="Proteomes" id="UP000260665">
    <property type="component" value="Unassembled WGS sequence"/>
</dbReference>
<dbReference type="GO" id="GO:0046914">
    <property type="term" value="F:transition metal ion binding"/>
    <property type="evidence" value="ECO:0007669"/>
    <property type="project" value="InterPro"/>
</dbReference>
<proteinExistence type="predicted"/>
<dbReference type="NCBIfam" id="NF038399">
    <property type="entry name" value="NH_RiPP_Os17"/>
    <property type="match status" value="1"/>
</dbReference>
<dbReference type="EMBL" id="QFZK01000001">
    <property type="protein sequence ID" value="RFO98521.1"/>
    <property type="molecule type" value="Genomic_DNA"/>
</dbReference>
<reference evidence="1 2" key="1">
    <citation type="submission" date="2018-05" db="EMBL/GenBank/DDBJ databases">
        <title>Rhodoferax soyangensis sp.nov., isolated from an oligotrophic freshwater lake.</title>
        <authorList>
            <person name="Park M."/>
        </authorList>
    </citation>
    <scope>NUCLEOTIDE SEQUENCE [LARGE SCALE GENOMIC DNA]</scope>
    <source>
        <strain evidence="1 2">IMCC26218</strain>
    </source>
</reference>
<dbReference type="GO" id="GO:0003824">
    <property type="term" value="F:catalytic activity"/>
    <property type="evidence" value="ECO:0007669"/>
    <property type="project" value="InterPro"/>
</dbReference>
<keyword evidence="2" id="KW-1185">Reference proteome</keyword>
<dbReference type="AlphaFoldDB" id="A0A3E1RH01"/>
<evidence type="ECO:0000313" key="2">
    <source>
        <dbReference type="Proteomes" id="UP000260665"/>
    </source>
</evidence>
<name>A0A3E1RH01_9BURK</name>